<keyword evidence="1" id="KW-1185">Reference proteome</keyword>
<dbReference type="FunFam" id="2.40.128.180:FF:000001">
    <property type="entry name" value="Fas apoptotic inhibitory molecule 1"/>
    <property type="match status" value="1"/>
</dbReference>
<dbReference type="GeneID" id="122129960"/>
<accession>A0A8M1K9R9</accession>
<organism evidence="1 2">
    <name type="scientific">Clupea harengus</name>
    <name type="common">Atlantic herring</name>
    <dbReference type="NCBI Taxonomy" id="7950"/>
    <lineage>
        <taxon>Eukaryota</taxon>
        <taxon>Metazoa</taxon>
        <taxon>Chordata</taxon>
        <taxon>Craniata</taxon>
        <taxon>Vertebrata</taxon>
        <taxon>Euteleostomi</taxon>
        <taxon>Actinopterygii</taxon>
        <taxon>Neopterygii</taxon>
        <taxon>Teleostei</taxon>
        <taxon>Clupei</taxon>
        <taxon>Clupeiformes</taxon>
        <taxon>Clupeoidei</taxon>
        <taxon>Clupeidae</taxon>
        <taxon>Clupea</taxon>
    </lineage>
</organism>
<evidence type="ECO:0000313" key="1">
    <source>
        <dbReference type="Proteomes" id="UP000515152"/>
    </source>
</evidence>
<dbReference type="Proteomes" id="UP000515152">
    <property type="component" value="Unplaced"/>
</dbReference>
<dbReference type="Pfam" id="PF06905">
    <property type="entry name" value="FAIM1"/>
    <property type="match status" value="1"/>
</dbReference>
<proteinExistence type="predicted"/>
<dbReference type="GO" id="GO:1902042">
    <property type="term" value="P:negative regulation of extrinsic apoptotic signaling pathway via death domain receptors"/>
    <property type="evidence" value="ECO:0007669"/>
    <property type="project" value="TreeGrafter"/>
</dbReference>
<dbReference type="InterPro" id="IPR010695">
    <property type="entry name" value="FAIM1"/>
</dbReference>
<protein>
    <submittedName>
        <fullName evidence="2">Fas apoptotic inhibitory molecule 1-like</fullName>
    </submittedName>
</protein>
<dbReference type="RefSeq" id="XP_042560632.1">
    <property type="nucleotide sequence ID" value="XM_042704698.1"/>
</dbReference>
<dbReference type="OrthoDB" id="6262731at2759"/>
<reference evidence="2" key="1">
    <citation type="submission" date="2025-08" db="UniProtKB">
        <authorList>
            <consortium name="RefSeq"/>
        </authorList>
    </citation>
    <scope>IDENTIFICATION</scope>
</reference>
<sequence>MSRDIVAVWEVDLSDGVYRIEFEHGTTTGKRVIHINGKEVIRKDWLFKLVGKETFSVGVLETKATINIEAMGGFAYQYSLDISGKNFQTFMDNRSKISKTWTLKLDGIDYRIVLEKDTMDVWCNGQTMETMGEFAEDGTETHFVVATHNCCIKALSSGRRRSGLIHVLLVDGDGVPEFMQ</sequence>
<evidence type="ECO:0000313" key="2">
    <source>
        <dbReference type="RefSeq" id="XP_042560632.1"/>
    </source>
</evidence>
<dbReference type="AlphaFoldDB" id="A0A8M1K9R9"/>
<dbReference type="PANTHER" id="PTHR13088">
    <property type="entry name" value="FAS APOPTOTIC INHIBITORY MOLECULE FAIM"/>
    <property type="match status" value="1"/>
</dbReference>
<name>A0A8M1K9R9_CLUHA</name>
<dbReference type="PANTHER" id="PTHR13088:SF3">
    <property type="entry name" value="FAS APOPTOTIC INHIBITORY MOLECULE 1"/>
    <property type="match status" value="1"/>
</dbReference>
<gene>
    <name evidence="2" type="primary">LOC122129960</name>
</gene>
<dbReference type="KEGG" id="char:122129960"/>